<evidence type="ECO:0000313" key="3">
    <source>
        <dbReference type="Proteomes" id="UP000283210"/>
    </source>
</evidence>
<accession>A0A3S2PM66</accession>
<dbReference type="AlphaFoldDB" id="A0A3S2PM66"/>
<dbReference type="Proteomes" id="UP000283210">
    <property type="component" value="Chromosome 13"/>
</dbReference>
<name>A0A3S2PM66_ORYJA</name>
<keyword evidence="1" id="KW-0732">Signal</keyword>
<feature type="signal peptide" evidence="1">
    <location>
        <begin position="1"/>
        <end position="29"/>
    </location>
</feature>
<evidence type="ECO:0000256" key="1">
    <source>
        <dbReference type="SAM" id="SignalP"/>
    </source>
</evidence>
<keyword evidence="3" id="KW-1185">Reference proteome</keyword>
<proteinExistence type="predicted"/>
<gene>
    <name evidence="2" type="ORF">OJAV_G00127350</name>
</gene>
<sequence length="123" mass="13346">MCRRRRRALSALLCCLQLAPLQHPSRVLSSPCLHSEGFVGQPASSVIGLLGSSRTEESASLLCAHCWDGAQERREGLRTAPDRPLPLLLLLLHDCPTFIHTLPPAGPAQGLHSEHPDQTAETD</sequence>
<reference evidence="2 3" key="2">
    <citation type="submission" date="2019-01" db="EMBL/GenBank/DDBJ databases">
        <title>A chromosome length genome reference of the Java medaka (oryzias javanicus).</title>
        <authorList>
            <person name="Herpin A."/>
            <person name="Takehana Y."/>
            <person name="Naruse K."/>
            <person name="Ansai S."/>
            <person name="Kawaguchi M."/>
        </authorList>
    </citation>
    <scope>NUCLEOTIDE SEQUENCE [LARGE SCALE GENOMIC DNA]</scope>
    <source>
        <strain evidence="2">RS831</strain>
        <tissue evidence="2">Whole body</tissue>
    </source>
</reference>
<feature type="chain" id="PRO_5018778286" description="Secreted protein" evidence="1">
    <location>
        <begin position="30"/>
        <end position="123"/>
    </location>
</feature>
<protein>
    <recommendedName>
        <fullName evidence="4">Secreted protein</fullName>
    </recommendedName>
</protein>
<dbReference type="EMBL" id="CM012449">
    <property type="protein sequence ID" value="RVE64582.1"/>
    <property type="molecule type" value="Genomic_DNA"/>
</dbReference>
<organism evidence="2 3">
    <name type="scientific">Oryzias javanicus</name>
    <name type="common">Javanese ricefish</name>
    <name type="synonym">Aplocheilus javanicus</name>
    <dbReference type="NCBI Taxonomy" id="123683"/>
    <lineage>
        <taxon>Eukaryota</taxon>
        <taxon>Metazoa</taxon>
        <taxon>Chordata</taxon>
        <taxon>Craniata</taxon>
        <taxon>Vertebrata</taxon>
        <taxon>Euteleostomi</taxon>
        <taxon>Actinopterygii</taxon>
        <taxon>Neopterygii</taxon>
        <taxon>Teleostei</taxon>
        <taxon>Neoteleostei</taxon>
        <taxon>Acanthomorphata</taxon>
        <taxon>Ovalentaria</taxon>
        <taxon>Atherinomorphae</taxon>
        <taxon>Beloniformes</taxon>
        <taxon>Adrianichthyidae</taxon>
        <taxon>Oryziinae</taxon>
        <taxon>Oryzias</taxon>
    </lineage>
</organism>
<evidence type="ECO:0008006" key="4">
    <source>
        <dbReference type="Google" id="ProtNLM"/>
    </source>
</evidence>
<evidence type="ECO:0000313" key="2">
    <source>
        <dbReference type="EMBL" id="RVE64582.1"/>
    </source>
</evidence>
<reference evidence="2 3" key="1">
    <citation type="submission" date="2018-11" db="EMBL/GenBank/DDBJ databases">
        <authorList>
            <person name="Lopez-Roques C."/>
            <person name="Donnadieu C."/>
            <person name="Bouchez O."/>
            <person name="Klopp C."/>
            <person name="Cabau C."/>
            <person name="Zahm M."/>
        </authorList>
    </citation>
    <scope>NUCLEOTIDE SEQUENCE [LARGE SCALE GENOMIC DNA]</scope>
    <source>
        <strain evidence="2">RS831</strain>
        <tissue evidence="2">Whole body</tissue>
    </source>
</reference>